<dbReference type="InterPro" id="IPR004090">
    <property type="entry name" value="Chemotax_Me-accpt_rcpt"/>
</dbReference>
<dbReference type="GO" id="GO:0007165">
    <property type="term" value="P:signal transduction"/>
    <property type="evidence" value="ECO:0007669"/>
    <property type="project" value="UniProtKB-KW"/>
</dbReference>
<keyword evidence="6" id="KW-1133">Transmembrane helix</keyword>
<dbReference type="GO" id="GO:0016020">
    <property type="term" value="C:membrane"/>
    <property type="evidence" value="ECO:0007669"/>
    <property type="project" value="InterPro"/>
</dbReference>
<dbReference type="PROSITE" id="PS50111">
    <property type="entry name" value="CHEMOTAXIS_TRANSDUC_2"/>
    <property type="match status" value="1"/>
</dbReference>
<evidence type="ECO:0000256" key="5">
    <source>
        <dbReference type="SAM" id="MobiDB-lite"/>
    </source>
</evidence>
<evidence type="ECO:0000259" key="8">
    <source>
        <dbReference type="PROSITE" id="PS50885"/>
    </source>
</evidence>
<keyword evidence="10" id="KW-1185">Reference proteome</keyword>
<evidence type="ECO:0000259" key="7">
    <source>
        <dbReference type="PROSITE" id="PS50111"/>
    </source>
</evidence>
<dbReference type="KEGG" id="hmp:K6T50_17620"/>
<feature type="region of interest" description="Disordered" evidence="5">
    <location>
        <begin position="264"/>
        <end position="283"/>
    </location>
</feature>
<reference evidence="9 10" key="1">
    <citation type="journal article" date="2021" name="Int. J. Syst. Evol. Microbiol.">
        <title>Halobaculum halophilum sp. nov. and Halobaculum salinum sp. nov., isolated from salt lake and saline soil.</title>
        <authorList>
            <person name="Cui H.L."/>
            <person name="Shi X.W."/>
            <person name="Yin X.M."/>
            <person name="Yang X.Y."/>
            <person name="Hou J."/>
            <person name="Zhu L."/>
        </authorList>
    </citation>
    <scope>NUCLEOTIDE SEQUENCE [LARGE SCALE GENOMIC DNA]</scope>
    <source>
        <strain evidence="9 10">NBRC 109044</strain>
    </source>
</reference>
<evidence type="ECO:0000256" key="2">
    <source>
        <dbReference type="ARBA" id="ARBA00029447"/>
    </source>
</evidence>
<protein>
    <submittedName>
        <fullName evidence="9">HAMP domain-containing protein</fullName>
    </submittedName>
</protein>
<feature type="domain" description="Methyl-accepting transducer" evidence="7">
    <location>
        <begin position="214"/>
        <end position="450"/>
    </location>
</feature>
<dbReference type="Pfam" id="PF00672">
    <property type="entry name" value="HAMP"/>
    <property type="match status" value="1"/>
</dbReference>
<organism evidence="9 10">
    <name type="scientific">Halobaculum magnesiiphilum</name>
    <dbReference type="NCBI Taxonomy" id="1017351"/>
    <lineage>
        <taxon>Archaea</taxon>
        <taxon>Methanobacteriati</taxon>
        <taxon>Methanobacteriota</taxon>
        <taxon>Stenosarchaea group</taxon>
        <taxon>Halobacteria</taxon>
        <taxon>Halobacteriales</taxon>
        <taxon>Haloferacaceae</taxon>
        <taxon>Halobaculum</taxon>
    </lineage>
</organism>
<gene>
    <name evidence="9" type="ORF">K6T50_17620</name>
</gene>
<evidence type="ECO:0000313" key="10">
    <source>
        <dbReference type="Proteomes" id="UP000826254"/>
    </source>
</evidence>
<dbReference type="PROSITE" id="PS50885">
    <property type="entry name" value="HAMP"/>
    <property type="match status" value="1"/>
</dbReference>
<name>A0A8T8WIX5_9EURY</name>
<proteinExistence type="inferred from homology"/>
<feature type="region of interest" description="Disordered" evidence="5">
    <location>
        <begin position="505"/>
        <end position="528"/>
    </location>
</feature>
<dbReference type="PANTHER" id="PTHR32089">
    <property type="entry name" value="METHYL-ACCEPTING CHEMOTAXIS PROTEIN MCPB"/>
    <property type="match status" value="1"/>
</dbReference>
<keyword evidence="1 3" id="KW-0807">Transducer</keyword>
<dbReference type="InterPro" id="IPR004089">
    <property type="entry name" value="MCPsignal_dom"/>
</dbReference>
<geneLocation type="plasmid" evidence="9 10">
    <name>unnamed2</name>
</geneLocation>
<dbReference type="PANTHER" id="PTHR32089:SF112">
    <property type="entry name" value="LYSOZYME-LIKE PROTEIN-RELATED"/>
    <property type="match status" value="1"/>
</dbReference>
<dbReference type="EMBL" id="CP081960">
    <property type="protein sequence ID" value="QZP39791.1"/>
    <property type="molecule type" value="Genomic_DNA"/>
</dbReference>
<dbReference type="SMART" id="SM00283">
    <property type="entry name" value="MA"/>
    <property type="match status" value="1"/>
</dbReference>
<dbReference type="InterPro" id="IPR003660">
    <property type="entry name" value="HAMP_dom"/>
</dbReference>
<dbReference type="CDD" id="cd06225">
    <property type="entry name" value="HAMP"/>
    <property type="match status" value="1"/>
</dbReference>
<dbReference type="GO" id="GO:0004888">
    <property type="term" value="F:transmembrane signaling receptor activity"/>
    <property type="evidence" value="ECO:0007669"/>
    <property type="project" value="InterPro"/>
</dbReference>
<evidence type="ECO:0000256" key="6">
    <source>
        <dbReference type="SAM" id="Phobius"/>
    </source>
</evidence>
<keyword evidence="9" id="KW-0614">Plasmid</keyword>
<evidence type="ECO:0000256" key="3">
    <source>
        <dbReference type="PROSITE-ProRule" id="PRU00284"/>
    </source>
</evidence>
<dbReference type="Proteomes" id="UP000826254">
    <property type="component" value="Plasmid unnamed2"/>
</dbReference>
<dbReference type="Gene3D" id="1.10.287.950">
    <property type="entry name" value="Methyl-accepting chemotaxis protein"/>
    <property type="match status" value="1"/>
</dbReference>
<keyword evidence="6" id="KW-0812">Transmembrane</keyword>
<dbReference type="AlphaFoldDB" id="A0A8T8WIX5"/>
<feature type="coiled-coil region" evidence="4">
    <location>
        <begin position="113"/>
        <end position="150"/>
    </location>
</feature>
<dbReference type="Gene3D" id="6.10.250.1910">
    <property type="match status" value="1"/>
</dbReference>
<dbReference type="GeneID" id="67180000"/>
<evidence type="ECO:0000313" key="9">
    <source>
        <dbReference type="EMBL" id="QZP39791.1"/>
    </source>
</evidence>
<dbReference type="SUPFAM" id="SSF158472">
    <property type="entry name" value="HAMP domain-like"/>
    <property type="match status" value="1"/>
</dbReference>
<feature type="transmembrane region" description="Helical" evidence="6">
    <location>
        <begin position="45"/>
        <end position="66"/>
    </location>
</feature>
<keyword evidence="6" id="KW-0472">Membrane</keyword>
<dbReference type="SUPFAM" id="SSF58104">
    <property type="entry name" value="Methyl-accepting chemotaxis protein (MCP) signaling domain"/>
    <property type="match status" value="2"/>
</dbReference>
<dbReference type="SMART" id="SM00304">
    <property type="entry name" value="HAMP"/>
    <property type="match status" value="2"/>
</dbReference>
<evidence type="ECO:0000256" key="1">
    <source>
        <dbReference type="ARBA" id="ARBA00023224"/>
    </source>
</evidence>
<keyword evidence="4" id="KW-0175">Coiled coil</keyword>
<feature type="domain" description="HAMP" evidence="8">
    <location>
        <begin position="74"/>
        <end position="121"/>
    </location>
</feature>
<evidence type="ECO:0000256" key="4">
    <source>
        <dbReference type="SAM" id="Coils"/>
    </source>
</evidence>
<accession>A0A8T8WIX5</accession>
<dbReference type="Pfam" id="PF00015">
    <property type="entry name" value="MCPsignal"/>
    <property type="match status" value="1"/>
</dbReference>
<dbReference type="GO" id="GO:0006935">
    <property type="term" value="P:chemotaxis"/>
    <property type="evidence" value="ECO:0007669"/>
    <property type="project" value="InterPro"/>
</dbReference>
<sequence length="528" mass="55527">MTLAATLTEKYTRRIGTTLIGATLATLAFAAVCVASVRQTPGSGVGAVVALAFVFTLNLGLVTIVVGGNVGLELKRLIAATNDMRAGNLDDVTVRSDRRDEFGELATAFGDMRDSLREAMADSERARTRAENAQADAEAFNEELLDHADTVAESIAAVSDGHLDDTAPTETGIEAIDSIGSAYTEMTNDLSETVVQIRAFADRVDDVATSVRDDAATVESDQRRFATDLRDHAESIVDQADELESVSDEAAQLSAAIEEIASTADSVEEQAGRAAGLSDEGSAQAAETVSSMRDLDETITELAELVEALEESMTDVADSTALIEEISEQTNLLALNANIEAARSGADGDGFAVVAEEVKSLAEETRRQSDDIAAVIGRTQDDVDDVIEEMREAESKIDAGVSTATASGDTFEKLDASATDVEGSVTEVARATEDAAARTEEVTATVNDVSDHARRLADRGREIAAAAEETAETVGTMHDRAEELTDATATLRERLERFTVAADTDHVADNGHVASGPSATVATDGGDR</sequence>
<dbReference type="RefSeq" id="WP_222609540.1">
    <property type="nucleotide sequence ID" value="NZ_CP081960.1"/>
</dbReference>
<dbReference type="PRINTS" id="PR00260">
    <property type="entry name" value="CHEMTRNSDUCR"/>
</dbReference>
<comment type="similarity">
    <text evidence="2">Belongs to the methyl-accepting chemotaxis (MCP) protein family.</text>
</comment>